<dbReference type="GO" id="GO:0052651">
    <property type="term" value="P:monoacylglycerol catabolic process"/>
    <property type="evidence" value="ECO:0007669"/>
    <property type="project" value="TreeGrafter"/>
</dbReference>
<dbReference type="GO" id="GO:0004622">
    <property type="term" value="F:phosphatidylcholine lysophospholipase activity"/>
    <property type="evidence" value="ECO:0007669"/>
    <property type="project" value="TreeGrafter"/>
</dbReference>
<dbReference type="AlphaFoldDB" id="A0AAV8ZQ12"/>
<dbReference type="SUPFAM" id="SSF53474">
    <property type="entry name" value="alpha/beta-Hydrolases"/>
    <property type="match status" value="1"/>
</dbReference>
<dbReference type="PANTHER" id="PTHR12277:SF194">
    <property type="entry name" value="FI04476P"/>
    <property type="match status" value="1"/>
</dbReference>
<dbReference type="Gene3D" id="3.40.50.1820">
    <property type="entry name" value="alpha/beta hydrolase"/>
    <property type="match status" value="1"/>
</dbReference>
<keyword evidence="3" id="KW-1185">Reference proteome</keyword>
<protein>
    <recommendedName>
        <fullName evidence="1">Serine aminopeptidase S33 domain-containing protein</fullName>
    </recommendedName>
</protein>
<comment type="caution">
    <text evidence="2">The sequence shown here is derived from an EMBL/GenBank/DDBJ whole genome shotgun (WGS) entry which is preliminary data.</text>
</comment>
<feature type="domain" description="Serine aminopeptidase S33" evidence="1">
    <location>
        <begin position="104"/>
        <end position="205"/>
    </location>
</feature>
<dbReference type="InterPro" id="IPR022742">
    <property type="entry name" value="Hydrolase_4"/>
</dbReference>
<reference evidence="2" key="1">
    <citation type="journal article" date="2023" name="Insect Mol. Biol.">
        <title>Genome sequencing provides insights into the evolution of gene families encoding plant cell wall-degrading enzymes in longhorned beetles.</title>
        <authorList>
            <person name="Shin N.R."/>
            <person name="Okamura Y."/>
            <person name="Kirsch R."/>
            <person name="Pauchet Y."/>
        </authorList>
    </citation>
    <scope>NUCLEOTIDE SEQUENCE</scope>
    <source>
        <strain evidence="2">RBIC_L_NR</strain>
    </source>
</reference>
<accession>A0AAV8ZQ12</accession>
<organism evidence="2 3">
    <name type="scientific">Rhamnusium bicolor</name>
    <dbReference type="NCBI Taxonomy" id="1586634"/>
    <lineage>
        <taxon>Eukaryota</taxon>
        <taxon>Metazoa</taxon>
        <taxon>Ecdysozoa</taxon>
        <taxon>Arthropoda</taxon>
        <taxon>Hexapoda</taxon>
        <taxon>Insecta</taxon>
        <taxon>Pterygota</taxon>
        <taxon>Neoptera</taxon>
        <taxon>Endopterygota</taxon>
        <taxon>Coleoptera</taxon>
        <taxon>Polyphaga</taxon>
        <taxon>Cucujiformia</taxon>
        <taxon>Chrysomeloidea</taxon>
        <taxon>Cerambycidae</taxon>
        <taxon>Lepturinae</taxon>
        <taxon>Rhagiini</taxon>
        <taxon>Rhamnusium</taxon>
    </lineage>
</organism>
<dbReference type="PANTHER" id="PTHR12277">
    <property type="entry name" value="ALPHA/BETA HYDROLASE DOMAIN-CONTAINING PROTEIN"/>
    <property type="match status" value="1"/>
</dbReference>
<dbReference type="GO" id="GO:0005789">
    <property type="term" value="C:endoplasmic reticulum membrane"/>
    <property type="evidence" value="ECO:0007669"/>
    <property type="project" value="TreeGrafter"/>
</dbReference>
<dbReference type="EMBL" id="JANEYF010000672">
    <property type="protein sequence ID" value="KAJ8968627.1"/>
    <property type="molecule type" value="Genomic_DNA"/>
</dbReference>
<dbReference type="Proteomes" id="UP001162156">
    <property type="component" value="Unassembled WGS sequence"/>
</dbReference>
<evidence type="ECO:0000259" key="1">
    <source>
        <dbReference type="Pfam" id="PF12146"/>
    </source>
</evidence>
<evidence type="ECO:0000313" key="2">
    <source>
        <dbReference type="EMBL" id="KAJ8968627.1"/>
    </source>
</evidence>
<dbReference type="InterPro" id="IPR029058">
    <property type="entry name" value="AB_hydrolase_fold"/>
</dbReference>
<dbReference type="Pfam" id="PF12146">
    <property type="entry name" value="Hydrolase_4"/>
    <property type="match status" value="1"/>
</dbReference>
<gene>
    <name evidence="2" type="ORF">NQ314_002207</name>
</gene>
<dbReference type="GO" id="GO:0006660">
    <property type="term" value="P:phosphatidylserine catabolic process"/>
    <property type="evidence" value="ECO:0007669"/>
    <property type="project" value="TreeGrafter"/>
</dbReference>
<evidence type="ECO:0000313" key="3">
    <source>
        <dbReference type="Proteomes" id="UP001162156"/>
    </source>
</evidence>
<sequence length="245" mass="28033">MYKIVLNIKIHFNDIKHILGVMSPKNYSKTEAFGIKGVKNFYVDLKNEDNITLGVWQILPNEILSEVIENDDYNYDGALTNGNYNILLYMHGNAGDRATALELYDLLRKYYHIFAVDYRGYADSSCADMTETSIVGDMVEFYKWLRNRSNSSIFVWGHSLGTGIGTQLIANLKKENISSHGLILETPFTSVTDVMKTHPIIKLYNIAVNNRNTTYQGNITYHLFEELGYDHMSIFKAPELSAYIR</sequence>
<name>A0AAV8ZQ12_9CUCU</name>
<dbReference type="GO" id="GO:0047372">
    <property type="term" value="F:monoacylglycerol lipase activity"/>
    <property type="evidence" value="ECO:0007669"/>
    <property type="project" value="TreeGrafter"/>
</dbReference>
<proteinExistence type="predicted"/>